<evidence type="ECO:0000256" key="9">
    <source>
        <dbReference type="HAMAP-Rule" id="MF_00772"/>
    </source>
</evidence>
<dbReference type="PANTHER" id="PTHR10815">
    <property type="entry name" value="METHYLATED-DNA--PROTEIN-CYSTEINE METHYLTRANSFERASE"/>
    <property type="match status" value="1"/>
</dbReference>
<evidence type="ECO:0000313" key="13">
    <source>
        <dbReference type="Proteomes" id="UP000662857"/>
    </source>
</evidence>
<evidence type="ECO:0000256" key="2">
    <source>
        <dbReference type="ARBA" id="ARBA00008711"/>
    </source>
</evidence>
<dbReference type="PROSITE" id="PS00374">
    <property type="entry name" value="MGMT"/>
    <property type="match status" value="1"/>
</dbReference>
<evidence type="ECO:0000313" key="12">
    <source>
        <dbReference type="EMBL" id="QSB14354.1"/>
    </source>
</evidence>
<dbReference type="GO" id="GO:0005737">
    <property type="term" value="C:cytoplasm"/>
    <property type="evidence" value="ECO:0007669"/>
    <property type="project" value="UniProtKB-SubCell"/>
</dbReference>
<accession>A0A895Y9C0</accession>
<dbReference type="Pfam" id="PF01035">
    <property type="entry name" value="DNA_binding_1"/>
    <property type="match status" value="1"/>
</dbReference>
<dbReference type="PANTHER" id="PTHR10815:SF5">
    <property type="entry name" value="METHYLATED-DNA--PROTEIN-CYSTEINE METHYLTRANSFERASE"/>
    <property type="match status" value="1"/>
</dbReference>
<feature type="active site" description="Nucleophile; methyl group acceptor" evidence="9">
    <location>
        <position position="141"/>
    </location>
</feature>
<proteinExistence type="inferred from homology"/>
<comment type="function">
    <text evidence="9">Involved in the cellular defense against the biological effects of O6-methylguanine (O6-MeG) and O4-methylthymine (O4-MeT) in DNA. Repairs the methylated nucleobase in DNA by stoichiometrically transferring the methyl group to a cysteine residue in the enzyme. This is a suicide reaction: the enzyme is irreversibly inactivated.</text>
</comment>
<dbReference type="FunFam" id="1.10.10.10:FF:000214">
    <property type="entry name" value="Methylated-DNA--protein-cysteine methyltransferase"/>
    <property type="match status" value="1"/>
</dbReference>
<keyword evidence="13" id="KW-1185">Reference proteome</keyword>
<reference evidence="12" key="1">
    <citation type="submission" date="2021-02" db="EMBL/GenBank/DDBJ databases">
        <title>Natrosporangium hydrolyticum gen. nov., sp. nov, a haloalkaliphilic actinobacterium from a soda solonchak soil.</title>
        <authorList>
            <person name="Sorokin D.Y."/>
            <person name="Khijniak T.V."/>
            <person name="Zakharycheva A.P."/>
            <person name="Boueva O.V."/>
            <person name="Ariskina E.V."/>
            <person name="Hahnke R.L."/>
            <person name="Bunk B."/>
            <person name="Sproer C."/>
            <person name="Schumann P."/>
            <person name="Evtushenko L.I."/>
            <person name="Kublanov I.V."/>
        </authorList>
    </citation>
    <scope>NUCLEOTIDE SEQUENCE</scope>
    <source>
        <strain evidence="12">DSM 106523</strain>
    </source>
</reference>
<keyword evidence="5 9" id="KW-0808">Transferase</keyword>
<dbReference type="NCBIfam" id="TIGR00589">
    <property type="entry name" value="ogt"/>
    <property type="match status" value="1"/>
</dbReference>
<keyword evidence="3 9" id="KW-0963">Cytoplasm</keyword>
<sequence length="178" mass="18935">MIVTGRGYVVPVRWRSVSTPIGPIAVAVVSGAICRALLQPEARSEPLDLARETPPEPLLEAAATQLTEYFTGQRTGFDLPLSAPDGVGSTFERAVWAELARIPYGEQHSYGQVAAALGEPGAARAVGTACNRNPLPIFVPCHRVVGAGGKLVGFGGGLARKRWLLEHEARVDLERAWG</sequence>
<protein>
    <recommendedName>
        <fullName evidence="9">Methylated-DNA--protein-cysteine methyltransferase</fullName>
        <ecNumber evidence="9">2.1.1.63</ecNumber>
    </recommendedName>
    <alternativeName>
        <fullName evidence="9">6-O-methylguanine-DNA methyltransferase</fullName>
        <shortName evidence="9">MGMT</shortName>
    </alternativeName>
    <alternativeName>
        <fullName evidence="9">O-6-methylguanine-DNA-alkyltransferase</fullName>
    </alternativeName>
</protein>
<comment type="subcellular location">
    <subcellularLocation>
        <location evidence="9">Cytoplasm</location>
    </subcellularLocation>
</comment>
<feature type="domain" description="Methylated-DNA-[protein]-cysteine S-methyltransferase DNA binding" evidence="10">
    <location>
        <begin position="91"/>
        <end position="169"/>
    </location>
</feature>
<comment type="similarity">
    <text evidence="2 9">Belongs to the MGMT family.</text>
</comment>
<gene>
    <name evidence="12" type="ORF">JQS43_23125</name>
</gene>
<dbReference type="InterPro" id="IPR036388">
    <property type="entry name" value="WH-like_DNA-bd_sf"/>
</dbReference>
<feature type="domain" description="Methylguanine DNA methyltransferase ribonuclease-like" evidence="11">
    <location>
        <begin position="12"/>
        <end position="82"/>
    </location>
</feature>
<dbReference type="SUPFAM" id="SSF46767">
    <property type="entry name" value="Methylated DNA-protein cysteine methyltransferase, C-terminal domain"/>
    <property type="match status" value="1"/>
</dbReference>
<dbReference type="InterPro" id="IPR014048">
    <property type="entry name" value="MethylDNA_cys_MeTrfase_DNA-bd"/>
</dbReference>
<dbReference type="InterPro" id="IPR036217">
    <property type="entry name" value="MethylDNA_cys_MeTrfase_DNAb"/>
</dbReference>
<comment type="catalytic activity">
    <reaction evidence="1 9">
        <text>a 4-O-methyl-thymidine in DNA + L-cysteinyl-[protein] = a thymidine in DNA + S-methyl-L-cysteinyl-[protein]</text>
        <dbReference type="Rhea" id="RHEA:53428"/>
        <dbReference type="Rhea" id="RHEA-COMP:10131"/>
        <dbReference type="Rhea" id="RHEA-COMP:10132"/>
        <dbReference type="Rhea" id="RHEA-COMP:13555"/>
        <dbReference type="Rhea" id="RHEA-COMP:13556"/>
        <dbReference type="ChEBI" id="CHEBI:29950"/>
        <dbReference type="ChEBI" id="CHEBI:82612"/>
        <dbReference type="ChEBI" id="CHEBI:137386"/>
        <dbReference type="ChEBI" id="CHEBI:137387"/>
        <dbReference type="EC" id="2.1.1.63"/>
    </reaction>
</comment>
<dbReference type="InterPro" id="IPR036631">
    <property type="entry name" value="MGMT_N_sf"/>
</dbReference>
<dbReference type="GO" id="GO:0003908">
    <property type="term" value="F:methylated-DNA-[protein]-cysteine S-methyltransferase activity"/>
    <property type="evidence" value="ECO:0007669"/>
    <property type="project" value="UniProtKB-UniRule"/>
</dbReference>
<dbReference type="InterPro" id="IPR023546">
    <property type="entry name" value="MGMT"/>
</dbReference>
<evidence type="ECO:0000256" key="3">
    <source>
        <dbReference type="ARBA" id="ARBA00022490"/>
    </source>
</evidence>
<evidence type="ECO:0000256" key="1">
    <source>
        <dbReference type="ARBA" id="ARBA00001286"/>
    </source>
</evidence>
<dbReference type="EMBL" id="CP070499">
    <property type="protein sequence ID" value="QSB14354.1"/>
    <property type="molecule type" value="Genomic_DNA"/>
</dbReference>
<comment type="miscellaneous">
    <text evidence="9">This enzyme catalyzes only one turnover and therefore is not strictly catalytic. According to one definition, an enzyme is a biocatalyst that acts repeatedly and over many reaction cycles.</text>
</comment>
<evidence type="ECO:0000259" key="11">
    <source>
        <dbReference type="Pfam" id="PF02870"/>
    </source>
</evidence>
<keyword evidence="7 9" id="KW-0234">DNA repair</keyword>
<dbReference type="GO" id="GO:0006307">
    <property type="term" value="P:DNA alkylation repair"/>
    <property type="evidence" value="ECO:0007669"/>
    <property type="project" value="UniProtKB-UniRule"/>
</dbReference>
<dbReference type="AlphaFoldDB" id="A0A895Y9C0"/>
<evidence type="ECO:0000256" key="5">
    <source>
        <dbReference type="ARBA" id="ARBA00022679"/>
    </source>
</evidence>
<dbReference type="KEGG" id="nhy:JQS43_23125"/>
<dbReference type="Pfam" id="PF02870">
    <property type="entry name" value="Methyltransf_1N"/>
    <property type="match status" value="1"/>
</dbReference>
<evidence type="ECO:0000256" key="4">
    <source>
        <dbReference type="ARBA" id="ARBA00022603"/>
    </source>
</evidence>
<keyword evidence="6 9" id="KW-0227">DNA damage</keyword>
<evidence type="ECO:0000259" key="10">
    <source>
        <dbReference type="Pfam" id="PF01035"/>
    </source>
</evidence>
<dbReference type="HAMAP" id="MF_00772">
    <property type="entry name" value="OGT"/>
    <property type="match status" value="1"/>
</dbReference>
<dbReference type="Gene3D" id="1.10.10.10">
    <property type="entry name" value="Winged helix-like DNA-binding domain superfamily/Winged helix DNA-binding domain"/>
    <property type="match status" value="1"/>
</dbReference>
<comment type="catalytic activity">
    <reaction evidence="8 9">
        <text>a 6-O-methyl-2'-deoxyguanosine in DNA + L-cysteinyl-[protein] = S-methyl-L-cysteinyl-[protein] + a 2'-deoxyguanosine in DNA</text>
        <dbReference type="Rhea" id="RHEA:24000"/>
        <dbReference type="Rhea" id="RHEA-COMP:10131"/>
        <dbReference type="Rhea" id="RHEA-COMP:10132"/>
        <dbReference type="Rhea" id="RHEA-COMP:11367"/>
        <dbReference type="Rhea" id="RHEA-COMP:11368"/>
        <dbReference type="ChEBI" id="CHEBI:29950"/>
        <dbReference type="ChEBI" id="CHEBI:82612"/>
        <dbReference type="ChEBI" id="CHEBI:85445"/>
        <dbReference type="ChEBI" id="CHEBI:85448"/>
        <dbReference type="EC" id="2.1.1.63"/>
    </reaction>
</comment>
<dbReference type="Proteomes" id="UP000662857">
    <property type="component" value="Chromosome"/>
</dbReference>
<dbReference type="CDD" id="cd06445">
    <property type="entry name" value="ATase"/>
    <property type="match status" value="1"/>
</dbReference>
<dbReference type="SUPFAM" id="SSF53155">
    <property type="entry name" value="Methylated DNA-protein cysteine methyltransferase domain"/>
    <property type="match status" value="1"/>
</dbReference>
<keyword evidence="4 9" id="KW-0489">Methyltransferase</keyword>
<dbReference type="EC" id="2.1.1.63" evidence="9"/>
<name>A0A895Y9C0_9ACTN</name>
<dbReference type="GO" id="GO:0032259">
    <property type="term" value="P:methylation"/>
    <property type="evidence" value="ECO:0007669"/>
    <property type="project" value="UniProtKB-KW"/>
</dbReference>
<organism evidence="12 13">
    <name type="scientific">Natronosporangium hydrolyticum</name>
    <dbReference type="NCBI Taxonomy" id="2811111"/>
    <lineage>
        <taxon>Bacteria</taxon>
        <taxon>Bacillati</taxon>
        <taxon>Actinomycetota</taxon>
        <taxon>Actinomycetes</taxon>
        <taxon>Micromonosporales</taxon>
        <taxon>Micromonosporaceae</taxon>
        <taxon>Natronosporangium</taxon>
    </lineage>
</organism>
<evidence type="ECO:0000256" key="6">
    <source>
        <dbReference type="ARBA" id="ARBA00022763"/>
    </source>
</evidence>
<dbReference type="InterPro" id="IPR001497">
    <property type="entry name" value="MethylDNA_cys_MeTrfase_AS"/>
</dbReference>
<dbReference type="InterPro" id="IPR008332">
    <property type="entry name" value="MethylG_MeTrfase_N"/>
</dbReference>
<evidence type="ECO:0000256" key="7">
    <source>
        <dbReference type="ARBA" id="ARBA00023204"/>
    </source>
</evidence>
<evidence type="ECO:0000256" key="8">
    <source>
        <dbReference type="ARBA" id="ARBA00049348"/>
    </source>
</evidence>
<dbReference type="Gene3D" id="3.30.160.70">
    <property type="entry name" value="Methylated DNA-protein cysteine methyltransferase domain"/>
    <property type="match status" value="1"/>
</dbReference>